<evidence type="ECO:0000256" key="3">
    <source>
        <dbReference type="ARBA" id="ARBA00022692"/>
    </source>
</evidence>
<feature type="transmembrane region" description="Helical" evidence="6">
    <location>
        <begin position="40"/>
        <end position="60"/>
    </location>
</feature>
<sequence length="204" mass="21258">MSLLLAMGGFAAAMSASPGPVNIITLTSGVTNGVRRTLPFVTGATIGFTCLLAAIGLGLSGLIDAYPAALQVLKYAGTLFILFMAWQLFRAGGALELGRRACPRFLEGFALQWLNPKAWLACVSGVSAFTTAGDYAALAVFCALYFVICFLGIGGWAVLGNAAVGLVRSERRMRWFNAAMGTLLVGVAAYLLLSEVPPPSATAL</sequence>
<gene>
    <name evidence="7" type="ORF">DEM34_15830</name>
</gene>
<feature type="transmembrane region" description="Helical" evidence="6">
    <location>
        <begin position="175"/>
        <end position="193"/>
    </location>
</feature>
<evidence type="ECO:0000256" key="6">
    <source>
        <dbReference type="SAM" id="Phobius"/>
    </source>
</evidence>
<reference evidence="7 8" key="1">
    <citation type="submission" date="2018-05" db="EMBL/GenBank/DDBJ databases">
        <title>Spiribacter halobius sp. nov., a moderately halophilic bacterium isolated from marine solar saltern.</title>
        <authorList>
            <person name="Zheng W.-S."/>
            <person name="Lu D.-C."/>
            <person name="Du Z.-J."/>
        </authorList>
    </citation>
    <scope>NUCLEOTIDE SEQUENCE [LARGE SCALE GENOMIC DNA]</scope>
    <source>
        <strain evidence="7 8">E85</strain>
    </source>
</reference>
<dbReference type="RefSeq" id="WP_109679808.1">
    <property type="nucleotide sequence ID" value="NZ_CP086615.1"/>
</dbReference>
<dbReference type="OrthoDB" id="9812084at2"/>
<feature type="transmembrane region" description="Helical" evidence="6">
    <location>
        <begin position="135"/>
        <end position="163"/>
    </location>
</feature>
<accession>A0A2U2MXS1</accession>
<dbReference type="EMBL" id="QFFI01000031">
    <property type="protein sequence ID" value="PWG61573.1"/>
    <property type="molecule type" value="Genomic_DNA"/>
</dbReference>
<keyword evidence="2" id="KW-1003">Cell membrane</keyword>
<dbReference type="GO" id="GO:0015171">
    <property type="term" value="F:amino acid transmembrane transporter activity"/>
    <property type="evidence" value="ECO:0007669"/>
    <property type="project" value="TreeGrafter"/>
</dbReference>
<dbReference type="PANTHER" id="PTHR30086:SF20">
    <property type="entry name" value="ARGININE EXPORTER PROTEIN ARGO-RELATED"/>
    <property type="match status" value="1"/>
</dbReference>
<evidence type="ECO:0000313" key="8">
    <source>
        <dbReference type="Proteomes" id="UP000245474"/>
    </source>
</evidence>
<feature type="transmembrane region" description="Helical" evidence="6">
    <location>
        <begin position="72"/>
        <end position="89"/>
    </location>
</feature>
<dbReference type="Pfam" id="PF01810">
    <property type="entry name" value="LysE"/>
    <property type="match status" value="1"/>
</dbReference>
<keyword evidence="4 6" id="KW-1133">Transmembrane helix</keyword>
<evidence type="ECO:0000313" key="7">
    <source>
        <dbReference type="EMBL" id="PWG61573.1"/>
    </source>
</evidence>
<dbReference type="GO" id="GO:0005886">
    <property type="term" value="C:plasma membrane"/>
    <property type="evidence" value="ECO:0007669"/>
    <property type="project" value="UniProtKB-SubCell"/>
</dbReference>
<protein>
    <submittedName>
        <fullName evidence="7">Lysine transporter LysE</fullName>
    </submittedName>
</protein>
<evidence type="ECO:0000256" key="5">
    <source>
        <dbReference type="ARBA" id="ARBA00023136"/>
    </source>
</evidence>
<evidence type="ECO:0000256" key="1">
    <source>
        <dbReference type="ARBA" id="ARBA00004651"/>
    </source>
</evidence>
<organism evidence="7 8">
    <name type="scientific">Sediminicurvatus halobius</name>
    <dbReference type="NCBI Taxonomy" id="2182432"/>
    <lineage>
        <taxon>Bacteria</taxon>
        <taxon>Pseudomonadati</taxon>
        <taxon>Pseudomonadota</taxon>
        <taxon>Gammaproteobacteria</taxon>
        <taxon>Chromatiales</taxon>
        <taxon>Ectothiorhodospiraceae</taxon>
        <taxon>Sediminicurvatus</taxon>
    </lineage>
</organism>
<keyword evidence="8" id="KW-1185">Reference proteome</keyword>
<dbReference type="Proteomes" id="UP000245474">
    <property type="component" value="Unassembled WGS sequence"/>
</dbReference>
<evidence type="ECO:0000256" key="2">
    <source>
        <dbReference type="ARBA" id="ARBA00022475"/>
    </source>
</evidence>
<dbReference type="AlphaFoldDB" id="A0A2U2MXS1"/>
<comment type="caution">
    <text evidence="7">The sequence shown here is derived from an EMBL/GenBank/DDBJ whole genome shotgun (WGS) entry which is preliminary data.</text>
</comment>
<comment type="subcellular location">
    <subcellularLocation>
        <location evidence="1">Cell membrane</location>
        <topology evidence="1">Multi-pass membrane protein</topology>
    </subcellularLocation>
</comment>
<proteinExistence type="predicted"/>
<dbReference type="GO" id="GO:0033228">
    <property type="term" value="P:cysteine export across plasma membrane"/>
    <property type="evidence" value="ECO:0007669"/>
    <property type="project" value="TreeGrafter"/>
</dbReference>
<dbReference type="InterPro" id="IPR001123">
    <property type="entry name" value="LeuE-type"/>
</dbReference>
<evidence type="ECO:0000256" key="4">
    <source>
        <dbReference type="ARBA" id="ARBA00022989"/>
    </source>
</evidence>
<dbReference type="PANTHER" id="PTHR30086">
    <property type="entry name" value="ARGININE EXPORTER PROTEIN ARGO"/>
    <property type="match status" value="1"/>
</dbReference>
<keyword evidence="5 6" id="KW-0472">Membrane</keyword>
<keyword evidence="3 6" id="KW-0812">Transmembrane</keyword>
<name>A0A2U2MXS1_9GAMM</name>